<proteinExistence type="predicted"/>
<accession>A0A1P8UXV4</accession>
<name>A0A1P8UXV4_9RHOB</name>
<keyword evidence="1" id="KW-0472">Membrane</keyword>
<feature type="transmembrane region" description="Helical" evidence="1">
    <location>
        <begin position="187"/>
        <end position="203"/>
    </location>
</feature>
<dbReference type="PANTHER" id="PTHR33802:SF1">
    <property type="entry name" value="XK-RELATED PROTEIN"/>
    <property type="match status" value="1"/>
</dbReference>
<feature type="transmembrane region" description="Helical" evidence="1">
    <location>
        <begin position="103"/>
        <end position="123"/>
    </location>
</feature>
<dbReference type="OrthoDB" id="5189031at2"/>
<feature type="transmembrane region" description="Helical" evidence="1">
    <location>
        <begin position="135"/>
        <end position="157"/>
    </location>
</feature>
<keyword evidence="3" id="KW-1185">Reference proteome</keyword>
<keyword evidence="1" id="KW-0812">Transmembrane</keyword>
<protein>
    <submittedName>
        <fullName evidence="2">Membrane protein, putative</fullName>
    </submittedName>
</protein>
<dbReference type="KEGG" id="paby:Ga0080574_TMP3894"/>
<dbReference type="RefSeq" id="WP_076703512.1">
    <property type="nucleotide sequence ID" value="NZ_CP015093.1"/>
</dbReference>
<feature type="transmembrane region" description="Helical" evidence="1">
    <location>
        <begin position="209"/>
        <end position="227"/>
    </location>
</feature>
<sequence>MNKLWAAAVFLAAVAFAAGPVLWPGFGGFAPHAFPVPQDEPPVQPAGYAFAIWGLIYLWLVAGTGFGLLRRAEDPDWQSHRPALLLSLGIGVVWLPVAQVSPLAATAMIWVMLTAALLALFRTGDMDRWLQISPLAIYSGWLTAAAPVSVGLLLAGYGWLPETTAALVALVIALTIALVMQYRLHRAPLYGITVIWALIAVIVANSSPLNIAVAGLALIGIFAILALRGTDTE</sequence>
<keyword evidence="1" id="KW-1133">Transmembrane helix</keyword>
<dbReference type="EMBL" id="CP015093">
    <property type="protein sequence ID" value="APZ54228.1"/>
    <property type="molecule type" value="Genomic_DNA"/>
</dbReference>
<dbReference type="AlphaFoldDB" id="A0A1P8UXV4"/>
<dbReference type="PANTHER" id="PTHR33802">
    <property type="entry name" value="SI:CH211-161H7.5-RELATED"/>
    <property type="match status" value="1"/>
</dbReference>
<feature type="transmembrane region" description="Helical" evidence="1">
    <location>
        <begin position="81"/>
        <end position="97"/>
    </location>
</feature>
<reference evidence="2 3" key="1">
    <citation type="submission" date="2016-04" db="EMBL/GenBank/DDBJ databases">
        <title>Deep-sea bacteria in the southern Pacific.</title>
        <authorList>
            <person name="Tang K."/>
        </authorList>
    </citation>
    <scope>NUCLEOTIDE SEQUENCE [LARGE SCALE GENOMIC DNA]</scope>
    <source>
        <strain evidence="2 3">JLT2014</strain>
    </source>
</reference>
<dbReference type="Proteomes" id="UP000187059">
    <property type="component" value="Chromosome"/>
</dbReference>
<dbReference type="STRING" id="1250539.Ga0080574_TMP3894"/>
<feature type="transmembrane region" description="Helical" evidence="1">
    <location>
        <begin position="46"/>
        <end position="69"/>
    </location>
</feature>
<gene>
    <name evidence="2" type="ORF">Ga0080574_TMP3894</name>
</gene>
<feature type="transmembrane region" description="Helical" evidence="1">
    <location>
        <begin position="163"/>
        <end position="180"/>
    </location>
</feature>
<evidence type="ECO:0000256" key="1">
    <source>
        <dbReference type="SAM" id="Phobius"/>
    </source>
</evidence>
<evidence type="ECO:0000313" key="3">
    <source>
        <dbReference type="Proteomes" id="UP000187059"/>
    </source>
</evidence>
<evidence type="ECO:0000313" key="2">
    <source>
        <dbReference type="EMBL" id="APZ54228.1"/>
    </source>
</evidence>
<organism evidence="2 3">
    <name type="scientific">Salipiger abyssi</name>
    <dbReference type="NCBI Taxonomy" id="1250539"/>
    <lineage>
        <taxon>Bacteria</taxon>
        <taxon>Pseudomonadati</taxon>
        <taxon>Pseudomonadota</taxon>
        <taxon>Alphaproteobacteria</taxon>
        <taxon>Rhodobacterales</taxon>
        <taxon>Roseobacteraceae</taxon>
        <taxon>Salipiger</taxon>
    </lineage>
</organism>